<organism evidence="2 3">
    <name type="scientific">Rhizopus microsporus ATCC 52813</name>
    <dbReference type="NCBI Taxonomy" id="1340429"/>
    <lineage>
        <taxon>Eukaryota</taxon>
        <taxon>Fungi</taxon>
        <taxon>Fungi incertae sedis</taxon>
        <taxon>Mucoromycota</taxon>
        <taxon>Mucoromycotina</taxon>
        <taxon>Mucoromycetes</taxon>
        <taxon>Mucorales</taxon>
        <taxon>Mucorineae</taxon>
        <taxon>Rhizopodaceae</taxon>
        <taxon>Rhizopus</taxon>
    </lineage>
</organism>
<dbReference type="GeneID" id="35439404"/>
<evidence type="ECO:0000313" key="3">
    <source>
        <dbReference type="Proteomes" id="UP000242254"/>
    </source>
</evidence>
<evidence type="ECO:0000313" key="2">
    <source>
        <dbReference type="EMBL" id="PHZ15010.1"/>
    </source>
</evidence>
<feature type="region of interest" description="Disordered" evidence="1">
    <location>
        <begin position="42"/>
        <end position="72"/>
    </location>
</feature>
<proteinExistence type="predicted"/>
<dbReference type="EMBL" id="KZ303845">
    <property type="protein sequence ID" value="PHZ15010.1"/>
    <property type="molecule type" value="Genomic_DNA"/>
</dbReference>
<sequence>MHNGKLSHSRYLPKHLTVAEKSCLSEKVEDAHFKPNKAVLGFHPEPEEVAPSIHDSSSTAKEAANIAPTESVAIGVAETATEDLEMGEDDTSYGQSSNVSLNLRPMKETALSSHISKIVAERKTKLVSLVYQYNEAASTRGI</sequence>
<gene>
    <name evidence="2" type="ORF">RHIMIDRAFT_235767</name>
</gene>
<dbReference type="Proteomes" id="UP000242254">
    <property type="component" value="Unassembled WGS sequence"/>
</dbReference>
<keyword evidence="3" id="KW-1185">Reference proteome</keyword>
<accession>A0A2G4T1V9</accession>
<name>A0A2G4T1V9_RHIZD</name>
<evidence type="ECO:0000256" key="1">
    <source>
        <dbReference type="SAM" id="MobiDB-lite"/>
    </source>
</evidence>
<reference evidence="2 3" key="1">
    <citation type="journal article" date="2016" name="Proc. Natl. Acad. Sci. U.S.A.">
        <title>Lipid metabolic changes in an early divergent fungus govern the establishment of a mutualistic symbiosis with endobacteria.</title>
        <authorList>
            <person name="Lastovetsky O.A."/>
            <person name="Gaspar M.L."/>
            <person name="Mondo S.J."/>
            <person name="LaButti K.M."/>
            <person name="Sandor L."/>
            <person name="Grigoriev I.V."/>
            <person name="Henry S.A."/>
            <person name="Pawlowska T.E."/>
        </authorList>
    </citation>
    <scope>NUCLEOTIDE SEQUENCE [LARGE SCALE GENOMIC DNA]</scope>
    <source>
        <strain evidence="2 3">ATCC 52813</strain>
    </source>
</reference>
<protein>
    <submittedName>
        <fullName evidence="2">Uncharacterized protein</fullName>
    </submittedName>
</protein>
<dbReference type="RefSeq" id="XP_023468718.1">
    <property type="nucleotide sequence ID" value="XM_023608414.1"/>
</dbReference>
<dbReference type="AlphaFoldDB" id="A0A2G4T1V9"/>